<dbReference type="AlphaFoldDB" id="A0A1I2S6Z5"/>
<dbReference type="PROSITE" id="PS51257">
    <property type="entry name" value="PROKAR_LIPOPROTEIN"/>
    <property type="match status" value="1"/>
</dbReference>
<keyword evidence="3" id="KW-1185">Reference proteome</keyword>
<protein>
    <recommendedName>
        <fullName evidence="4">Lipoprotein</fullName>
    </recommendedName>
</protein>
<feature type="signal peptide" evidence="1">
    <location>
        <begin position="1"/>
        <end position="22"/>
    </location>
</feature>
<evidence type="ECO:0000313" key="2">
    <source>
        <dbReference type="EMBL" id="SFG48093.1"/>
    </source>
</evidence>
<evidence type="ECO:0000256" key="1">
    <source>
        <dbReference type="SAM" id="SignalP"/>
    </source>
</evidence>
<evidence type="ECO:0000313" key="3">
    <source>
        <dbReference type="Proteomes" id="UP000198752"/>
    </source>
</evidence>
<sequence length="146" mass="16388">MNKIGFLLLCLLLLTMTGCSSEQEPPDAMVKVNHSQVETGKGTYEWRYGFFYHNAVVADASSPSKIAKRMETQPVTTGDKAIISFSDQSHPKLTAHIWRNEKEGTELPIRQNQLALPRKAGSYVILLHAKWVRGNSYYAFSVKVSN</sequence>
<evidence type="ECO:0008006" key="4">
    <source>
        <dbReference type="Google" id="ProtNLM"/>
    </source>
</evidence>
<accession>A0A1I2S6Z5</accession>
<dbReference type="RefSeq" id="WP_093672234.1">
    <property type="nucleotide sequence ID" value="NZ_FOOY01000011.1"/>
</dbReference>
<dbReference type="OrthoDB" id="2452352at2"/>
<feature type="chain" id="PRO_5011796065" description="Lipoprotein" evidence="1">
    <location>
        <begin position="23"/>
        <end position="146"/>
    </location>
</feature>
<dbReference type="Proteomes" id="UP000198752">
    <property type="component" value="Unassembled WGS sequence"/>
</dbReference>
<proteinExistence type="predicted"/>
<organism evidence="2 3">
    <name type="scientific">Sporolactobacillus nakayamae</name>
    <dbReference type="NCBI Taxonomy" id="269670"/>
    <lineage>
        <taxon>Bacteria</taxon>
        <taxon>Bacillati</taxon>
        <taxon>Bacillota</taxon>
        <taxon>Bacilli</taxon>
        <taxon>Bacillales</taxon>
        <taxon>Sporolactobacillaceae</taxon>
        <taxon>Sporolactobacillus</taxon>
    </lineage>
</organism>
<gene>
    <name evidence="2" type="ORF">SAMN02982927_01842</name>
</gene>
<dbReference type="STRING" id="269670.SAMN02982927_01842"/>
<name>A0A1I2S6Z5_9BACL</name>
<keyword evidence="1" id="KW-0732">Signal</keyword>
<dbReference type="EMBL" id="FOOY01000011">
    <property type="protein sequence ID" value="SFG48093.1"/>
    <property type="molecule type" value="Genomic_DNA"/>
</dbReference>
<reference evidence="3" key="1">
    <citation type="submission" date="2016-10" db="EMBL/GenBank/DDBJ databases">
        <authorList>
            <person name="Varghese N."/>
            <person name="Submissions S."/>
        </authorList>
    </citation>
    <scope>NUCLEOTIDE SEQUENCE [LARGE SCALE GENOMIC DNA]</scope>
    <source>
        <strain evidence="3">ATCC 700379</strain>
    </source>
</reference>